<reference evidence="1" key="1">
    <citation type="submission" date="2022-06" db="EMBL/GenBank/DDBJ databases">
        <authorList>
            <person name="Legras J.-L."/>
            <person name="Devillers H."/>
            <person name="Grondin C."/>
        </authorList>
    </citation>
    <scope>NUCLEOTIDE SEQUENCE</scope>
    <source>
        <strain evidence="1">CLIB 1444</strain>
    </source>
</reference>
<gene>
    <name evidence="1" type="ORF">CLIB1444_02S11848</name>
</gene>
<organism evidence="1 2">
    <name type="scientific">[Candida] jaroonii</name>
    <dbReference type="NCBI Taxonomy" id="467808"/>
    <lineage>
        <taxon>Eukaryota</taxon>
        <taxon>Fungi</taxon>
        <taxon>Dikarya</taxon>
        <taxon>Ascomycota</taxon>
        <taxon>Saccharomycotina</taxon>
        <taxon>Pichiomycetes</taxon>
        <taxon>Debaryomycetaceae</taxon>
        <taxon>Yamadazyma</taxon>
    </lineage>
</organism>
<evidence type="ECO:0000313" key="1">
    <source>
        <dbReference type="EMBL" id="CAH6719580.1"/>
    </source>
</evidence>
<comment type="caution">
    <text evidence="1">The sequence shown here is derived from an EMBL/GenBank/DDBJ whole genome shotgun (WGS) entry which is preliminary data.</text>
</comment>
<proteinExistence type="predicted"/>
<dbReference type="Proteomes" id="UP001152531">
    <property type="component" value="Unassembled WGS sequence"/>
</dbReference>
<protein>
    <submittedName>
        <fullName evidence="1">Uncharacterized protein</fullName>
    </submittedName>
</protein>
<keyword evidence="2" id="KW-1185">Reference proteome</keyword>
<accession>A0ACA9Y3S9</accession>
<sequence>MKLLVWWLFIVQVISSEISGAIILFLGESSSLNSIQTEFKQYVKDLGYSVKHEYDTIFKGMAIEFPYPMTEFDFDALEGSLKQFRWKELQNDGITLDVSPDSTVDIMS</sequence>
<evidence type="ECO:0000313" key="2">
    <source>
        <dbReference type="Proteomes" id="UP001152531"/>
    </source>
</evidence>
<dbReference type="EMBL" id="CALSDN010000002">
    <property type="protein sequence ID" value="CAH6719580.1"/>
    <property type="molecule type" value="Genomic_DNA"/>
</dbReference>
<name>A0ACA9Y3S9_9ASCO</name>